<evidence type="ECO:0000256" key="6">
    <source>
        <dbReference type="ARBA" id="ARBA00023136"/>
    </source>
</evidence>
<sequence>MSAASYSNATMTTPGWNRLRKVFRLRGWPGVMLIVVLAYIMAALLGSLGWPDEDWTRRAGPSFAPPSWEHWFGTDRLGRSVALKTWLGARLSVIISCGGAAIAVGTGLLLGMLAGWRRGWVDALVIWLCTTLSTVPRLLLLLALSLLLREQSIFGVSLHGAPAMLLALGLTGWVGVCQVVRAEMIKLGSLPFILAARALGASSFGIARRHALPHLTHLILVEFGLRVAGFIGAEVSLSFLGLGPVDQPSWGTMLEEARIETGQHVWWQMTASFAAVLLFSTAVHEVSDALRDVLDPRRAPEPGSER</sequence>
<keyword evidence="4 7" id="KW-0812">Transmembrane</keyword>
<organism evidence="9 10">
    <name type="scientific">Prosthecobacter fluviatilis</name>
    <dbReference type="NCBI Taxonomy" id="445931"/>
    <lineage>
        <taxon>Bacteria</taxon>
        <taxon>Pseudomonadati</taxon>
        <taxon>Verrucomicrobiota</taxon>
        <taxon>Verrucomicrobiia</taxon>
        <taxon>Verrucomicrobiales</taxon>
        <taxon>Verrucomicrobiaceae</taxon>
        <taxon>Prosthecobacter</taxon>
    </lineage>
</organism>
<evidence type="ECO:0000256" key="1">
    <source>
        <dbReference type="ARBA" id="ARBA00004651"/>
    </source>
</evidence>
<feature type="domain" description="ABC transmembrane type-1" evidence="8">
    <location>
        <begin position="89"/>
        <end position="287"/>
    </location>
</feature>
<feature type="transmembrane region" description="Helical" evidence="7">
    <location>
        <begin position="125"/>
        <end position="148"/>
    </location>
</feature>
<dbReference type="Proteomes" id="UP001596052">
    <property type="component" value="Unassembled WGS sequence"/>
</dbReference>
<feature type="transmembrane region" description="Helical" evidence="7">
    <location>
        <begin position="91"/>
        <end position="113"/>
    </location>
</feature>
<keyword evidence="2 7" id="KW-0813">Transport</keyword>
<reference evidence="10" key="1">
    <citation type="journal article" date="2019" name="Int. J. Syst. Evol. Microbiol.">
        <title>The Global Catalogue of Microorganisms (GCM) 10K type strain sequencing project: providing services to taxonomists for standard genome sequencing and annotation.</title>
        <authorList>
            <consortium name="The Broad Institute Genomics Platform"/>
            <consortium name="The Broad Institute Genome Sequencing Center for Infectious Disease"/>
            <person name="Wu L."/>
            <person name="Ma J."/>
        </authorList>
    </citation>
    <scope>NUCLEOTIDE SEQUENCE [LARGE SCALE GENOMIC DNA]</scope>
    <source>
        <strain evidence="10">CGMCC 4.1469</strain>
    </source>
</reference>
<evidence type="ECO:0000256" key="4">
    <source>
        <dbReference type="ARBA" id="ARBA00022692"/>
    </source>
</evidence>
<evidence type="ECO:0000313" key="9">
    <source>
        <dbReference type="EMBL" id="MFC5453350.1"/>
    </source>
</evidence>
<accession>A0ABW0KJ87</accession>
<comment type="subcellular location">
    <subcellularLocation>
        <location evidence="1 7">Cell membrane</location>
        <topology evidence="1 7">Multi-pass membrane protein</topology>
    </subcellularLocation>
</comment>
<evidence type="ECO:0000256" key="2">
    <source>
        <dbReference type="ARBA" id="ARBA00022448"/>
    </source>
</evidence>
<evidence type="ECO:0000256" key="5">
    <source>
        <dbReference type="ARBA" id="ARBA00022989"/>
    </source>
</evidence>
<dbReference type="PROSITE" id="PS50928">
    <property type="entry name" value="ABC_TM1"/>
    <property type="match status" value="1"/>
</dbReference>
<dbReference type="Pfam" id="PF00528">
    <property type="entry name" value="BPD_transp_1"/>
    <property type="match status" value="1"/>
</dbReference>
<name>A0ABW0KJ87_9BACT</name>
<evidence type="ECO:0000256" key="3">
    <source>
        <dbReference type="ARBA" id="ARBA00022475"/>
    </source>
</evidence>
<comment type="similarity">
    <text evidence="7">Belongs to the binding-protein-dependent transport system permease family.</text>
</comment>
<gene>
    <name evidence="9" type="ORF">ACFQDI_00670</name>
</gene>
<feature type="transmembrane region" description="Helical" evidence="7">
    <location>
        <begin position="160"/>
        <end position="180"/>
    </location>
</feature>
<evidence type="ECO:0000259" key="8">
    <source>
        <dbReference type="PROSITE" id="PS50928"/>
    </source>
</evidence>
<dbReference type="Gene3D" id="1.10.3720.10">
    <property type="entry name" value="MetI-like"/>
    <property type="match status" value="1"/>
</dbReference>
<dbReference type="InterPro" id="IPR035906">
    <property type="entry name" value="MetI-like_sf"/>
</dbReference>
<dbReference type="SUPFAM" id="SSF161098">
    <property type="entry name" value="MetI-like"/>
    <property type="match status" value="1"/>
</dbReference>
<dbReference type="RefSeq" id="WP_377162341.1">
    <property type="nucleotide sequence ID" value="NZ_JBHSMQ010000001.1"/>
</dbReference>
<proteinExistence type="inferred from homology"/>
<dbReference type="PANTHER" id="PTHR43386:SF1">
    <property type="entry name" value="D,D-DIPEPTIDE TRANSPORT SYSTEM PERMEASE PROTEIN DDPC-RELATED"/>
    <property type="match status" value="1"/>
</dbReference>
<evidence type="ECO:0000313" key="10">
    <source>
        <dbReference type="Proteomes" id="UP001596052"/>
    </source>
</evidence>
<evidence type="ECO:0000256" key="7">
    <source>
        <dbReference type="RuleBase" id="RU363032"/>
    </source>
</evidence>
<keyword evidence="5 7" id="KW-1133">Transmembrane helix</keyword>
<keyword evidence="6 7" id="KW-0472">Membrane</keyword>
<dbReference type="EMBL" id="JBHSMQ010000001">
    <property type="protein sequence ID" value="MFC5453350.1"/>
    <property type="molecule type" value="Genomic_DNA"/>
</dbReference>
<comment type="caution">
    <text evidence="9">The sequence shown here is derived from an EMBL/GenBank/DDBJ whole genome shotgun (WGS) entry which is preliminary data.</text>
</comment>
<protein>
    <submittedName>
        <fullName evidence="9">ABC transporter permease</fullName>
    </submittedName>
</protein>
<keyword evidence="3" id="KW-1003">Cell membrane</keyword>
<dbReference type="InterPro" id="IPR050366">
    <property type="entry name" value="BP-dependent_transpt_permease"/>
</dbReference>
<dbReference type="InterPro" id="IPR000515">
    <property type="entry name" value="MetI-like"/>
</dbReference>
<keyword evidence="10" id="KW-1185">Reference proteome</keyword>
<dbReference type="PANTHER" id="PTHR43386">
    <property type="entry name" value="OLIGOPEPTIDE TRANSPORT SYSTEM PERMEASE PROTEIN APPC"/>
    <property type="match status" value="1"/>
</dbReference>
<dbReference type="CDD" id="cd06261">
    <property type="entry name" value="TM_PBP2"/>
    <property type="match status" value="1"/>
</dbReference>
<feature type="transmembrane region" description="Helical" evidence="7">
    <location>
        <begin position="28"/>
        <end position="50"/>
    </location>
</feature>